<gene>
    <name evidence="3" type="ORF">AKJ09_00521</name>
</gene>
<evidence type="ECO:0000313" key="4">
    <source>
        <dbReference type="Proteomes" id="UP000064967"/>
    </source>
</evidence>
<dbReference type="OrthoDB" id="5486557at2"/>
<accession>A0A0K1PK15</accession>
<dbReference type="InterPro" id="IPR035234">
    <property type="entry name" value="IgGFc-bd_N"/>
</dbReference>
<feature type="chain" id="PRO_5005465887" description="IgGFc-binding protein N-terminal domain-containing protein" evidence="1">
    <location>
        <begin position="25"/>
        <end position="620"/>
    </location>
</feature>
<dbReference type="Proteomes" id="UP000064967">
    <property type="component" value="Chromosome"/>
</dbReference>
<proteinExistence type="predicted"/>
<keyword evidence="1" id="KW-0732">Signal</keyword>
<organism evidence="3 4">
    <name type="scientific">Labilithrix luteola</name>
    <dbReference type="NCBI Taxonomy" id="1391654"/>
    <lineage>
        <taxon>Bacteria</taxon>
        <taxon>Pseudomonadati</taxon>
        <taxon>Myxococcota</taxon>
        <taxon>Polyangia</taxon>
        <taxon>Polyangiales</taxon>
        <taxon>Labilitrichaceae</taxon>
        <taxon>Labilithrix</taxon>
    </lineage>
</organism>
<dbReference type="AlphaFoldDB" id="A0A0K1PK15"/>
<dbReference type="PANTHER" id="PTHR46534">
    <property type="entry name" value="IGGFC_BINDING DOMAIN-CONTAINING PROTEIN"/>
    <property type="match status" value="1"/>
</dbReference>
<keyword evidence="4" id="KW-1185">Reference proteome</keyword>
<dbReference type="RefSeq" id="WP_146645541.1">
    <property type="nucleotide sequence ID" value="NZ_CP012333.1"/>
</dbReference>
<dbReference type="EMBL" id="CP012333">
    <property type="protein sequence ID" value="AKU93857.1"/>
    <property type="molecule type" value="Genomic_DNA"/>
</dbReference>
<dbReference type="KEGG" id="llu:AKJ09_00521"/>
<dbReference type="STRING" id="1391654.AKJ09_00521"/>
<sequence length="620" mass="65605">MKRNSVRRAAPLVFLGLLALAFHGQGCGGDRGSFGEAPPLLIAGDGGEGGVDIDASCTSSLYCSRDLKTVYRGCGGGQTGEIVETCEAGKGCGDGHCVDACLAAEVSKGSTGCAFYAVAPDDLVGACYAALVANTWDQPATLTGEWDGKPLDISQSIYDVKKNADGTETYTRIDGPLAPGQMGVVFLAQSSVDTQTPCPAGVKSALDGPVTKKGTSINRGFRIASSVPVSAYAIFPYGGARGHYPTATLLLPISSWETSYVAVSPTRVEVADWEPTREGSEGTDMIKMAGPRYVQIVAAENDTTVSMKPIADVADGQGVVGVAAGRTKSWTLQRGQVLQLAQNDDLTGTIVNADKPVGLFGGAYCSFVPSTWWACDLMQQQIPPPSQWGHEYAVAPFRPRWSLDAKDDVHSRPESAFYTVVGAVDGTTLTYDPSPPGFAPTTLAAGQRATFETSTVFTVRSQDEQHPFFVGSFMPSADYRGGHTGAVPGDPEFVNVVATDQYLDRYVFFTDFTFAQTTLTVVRRKTASGFAPVNLDCAGEISDFRPIGTSGEYEYAWLLLTSSYIGQSFGASTCGYGRHEITSSGPFEVTVWGTDYYASYGYPGGTGLRPISPVKPSVVN</sequence>
<dbReference type="Pfam" id="PF17517">
    <property type="entry name" value="IgGFc_binding"/>
    <property type="match status" value="1"/>
</dbReference>
<dbReference type="PANTHER" id="PTHR46534:SF1">
    <property type="entry name" value="IGGFC-BINDING PROTEIN N-TERMINAL DOMAIN-CONTAINING PROTEIN"/>
    <property type="match status" value="1"/>
</dbReference>
<feature type="domain" description="IgGFc-binding protein N-terminal" evidence="2">
    <location>
        <begin position="246"/>
        <end position="593"/>
    </location>
</feature>
<feature type="signal peptide" evidence="1">
    <location>
        <begin position="1"/>
        <end position="24"/>
    </location>
</feature>
<evidence type="ECO:0000313" key="3">
    <source>
        <dbReference type="EMBL" id="AKU93857.1"/>
    </source>
</evidence>
<evidence type="ECO:0000259" key="2">
    <source>
        <dbReference type="Pfam" id="PF17517"/>
    </source>
</evidence>
<reference evidence="3 4" key="1">
    <citation type="submission" date="2015-08" db="EMBL/GenBank/DDBJ databases">
        <authorList>
            <person name="Babu N.S."/>
            <person name="Beckwith C.J."/>
            <person name="Beseler K.G."/>
            <person name="Brison A."/>
            <person name="Carone J.V."/>
            <person name="Caskin T.P."/>
            <person name="Diamond M."/>
            <person name="Durham M.E."/>
            <person name="Foxe J.M."/>
            <person name="Go M."/>
            <person name="Henderson B.A."/>
            <person name="Jones I.B."/>
            <person name="McGettigan J.A."/>
            <person name="Micheletti S.J."/>
            <person name="Nasrallah M.E."/>
            <person name="Ortiz D."/>
            <person name="Piller C.R."/>
            <person name="Privatt S.R."/>
            <person name="Schneider S.L."/>
            <person name="Sharp S."/>
            <person name="Smith T.C."/>
            <person name="Stanton J.D."/>
            <person name="Ullery H.E."/>
            <person name="Wilson R.J."/>
            <person name="Serrano M.G."/>
            <person name="Buck G."/>
            <person name="Lee V."/>
            <person name="Wang Y."/>
            <person name="Carvalho R."/>
            <person name="Voegtly L."/>
            <person name="Shi R."/>
            <person name="Duckworth R."/>
            <person name="Johnson A."/>
            <person name="Loviza R."/>
            <person name="Walstead R."/>
            <person name="Shah Z."/>
            <person name="Kiflezghi M."/>
            <person name="Wade K."/>
            <person name="Ball S.L."/>
            <person name="Bradley K.W."/>
            <person name="Asai D.J."/>
            <person name="Bowman C.A."/>
            <person name="Russell D.A."/>
            <person name="Pope W.H."/>
            <person name="Jacobs-Sera D."/>
            <person name="Hendrix R.W."/>
            <person name="Hatfull G.F."/>
        </authorList>
    </citation>
    <scope>NUCLEOTIDE SEQUENCE [LARGE SCALE GENOMIC DNA]</scope>
    <source>
        <strain evidence="3 4">DSM 27648</strain>
    </source>
</reference>
<evidence type="ECO:0000256" key="1">
    <source>
        <dbReference type="SAM" id="SignalP"/>
    </source>
</evidence>
<protein>
    <recommendedName>
        <fullName evidence="2">IgGFc-binding protein N-terminal domain-containing protein</fullName>
    </recommendedName>
</protein>
<name>A0A0K1PK15_9BACT</name>